<dbReference type="EMBL" id="CVRI01000013">
    <property type="protein sequence ID" value="CRK89573.1"/>
    <property type="molecule type" value="Genomic_DNA"/>
</dbReference>
<proteinExistence type="predicted"/>
<accession>A0A1J1HNE8</accession>
<reference evidence="1 2" key="1">
    <citation type="submission" date="2015-04" db="EMBL/GenBank/DDBJ databases">
        <authorList>
            <person name="Syromyatnikov M.Y."/>
            <person name="Popov V.N."/>
        </authorList>
    </citation>
    <scope>NUCLEOTIDE SEQUENCE [LARGE SCALE GENOMIC DNA]</scope>
</reference>
<organism evidence="1 2">
    <name type="scientific">Clunio marinus</name>
    <dbReference type="NCBI Taxonomy" id="568069"/>
    <lineage>
        <taxon>Eukaryota</taxon>
        <taxon>Metazoa</taxon>
        <taxon>Ecdysozoa</taxon>
        <taxon>Arthropoda</taxon>
        <taxon>Hexapoda</taxon>
        <taxon>Insecta</taxon>
        <taxon>Pterygota</taxon>
        <taxon>Neoptera</taxon>
        <taxon>Endopterygota</taxon>
        <taxon>Diptera</taxon>
        <taxon>Nematocera</taxon>
        <taxon>Chironomoidea</taxon>
        <taxon>Chironomidae</taxon>
        <taxon>Clunio</taxon>
    </lineage>
</organism>
<dbReference type="AlphaFoldDB" id="A0A1J1HNE8"/>
<gene>
    <name evidence="1" type="ORF">CLUMA_CG003321</name>
</gene>
<evidence type="ECO:0000313" key="1">
    <source>
        <dbReference type="EMBL" id="CRK89573.1"/>
    </source>
</evidence>
<sequence>MQNFARNTAMNIAASCNLQPQVITLISFITLKFRVHGNYGSYFCNYFIAMLLVARKSVQAQDA</sequence>
<name>A0A1J1HNE8_9DIPT</name>
<keyword evidence="2" id="KW-1185">Reference proteome</keyword>
<dbReference type="Proteomes" id="UP000183832">
    <property type="component" value="Unassembled WGS sequence"/>
</dbReference>
<protein>
    <submittedName>
        <fullName evidence="1">CLUMA_CG003321, isoform A</fullName>
    </submittedName>
</protein>
<evidence type="ECO:0000313" key="2">
    <source>
        <dbReference type="Proteomes" id="UP000183832"/>
    </source>
</evidence>